<dbReference type="SUPFAM" id="SSF51604">
    <property type="entry name" value="Enolase C-terminal domain-like"/>
    <property type="match status" value="1"/>
</dbReference>
<proteinExistence type="inferred from homology"/>
<dbReference type="OrthoDB" id="9775391at2"/>
<dbReference type="InterPro" id="IPR034593">
    <property type="entry name" value="DgoD-like"/>
</dbReference>
<comment type="similarity">
    <text evidence="1 7">Belongs to the mandelate racemase/muconate lactonizing enzyme family.</text>
</comment>
<dbReference type="EC" id="5.1.1.-" evidence="7"/>
<reference evidence="9 10" key="1">
    <citation type="submission" date="2019-07" db="EMBL/GenBank/DDBJ databases">
        <title>Whole genome shotgun sequence of Chitinophaga cymbidii NBRC 109752.</title>
        <authorList>
            <person name="Hosoyama A."/>
            <person name="Uohara A."/>
            <person name="Ohji S."/>
            <person name="Ichikawa N."/>
        </authorList>
    </citation>
    <scope>NUCLEOTIDE SEQUENCE [LARGE SCALE GENOMIC DNA]</scope>
    <source>
        <strain evidence="9 10">NBRC 109752</strain>
    </source>
</reference>
<evidence type="ECO:0000259" key="8">
    <source>
        <dbReference type="SMART" id="SM00922"/>
    </source>
</evidence>
<dbReference type="Gene3D" id="3.30.390.10">
    <property type="entry name" value="Enolase-like, N-terminal domain"/>
    <property type="match status" value="1"/>
</dbReference>
<evidence type="ECO:0000256" key="4">
    <source>
        <dbReference type="ARBA" id="ARBA00023235"/>
    </source>
</evidence>
<feature type="binding site" evidence="6">
    <location>
        <position position="180"/>
    </location>
    <ligand>
        <name>Mg(2+)</name>
        <dbReference type="ChEBI" id="CHEBI:18420"/>
    </ligand>
</feature>
<organism evidence="9 10">
    <name type="scientific">Chitinophaga cymbidii</name>
    <dbReference type="NCBI Taxonomy" id="1096750"/>
    <lineage>
        <taxon>Bacteria</taxon>
        <taxon>Pseudomonadati</taxon>
        <taxon>Bacteroidota</taxon>
        <taxon>Chitinophagia</taxon>
        <taxon>Chitinophagales</taxon>
        <taxon>Chitinophagaceae</taxon>
        <taxon>Chitinophaga</taxon>
    </lineage>
</organism>
<evidence type="ECO:0000256" key="5">
    <source>
        <dbReference type="PIRSR" id="PIRSR634603-1"/>
    </source>
</evidence>
<protein>
    <recommendedName>
        <fullName evidence="7">Dipeptide epimerase</fullName>
        <ecNumber evidence="7">5.1.1.-</ecNumber>
    </recommendedName>
</protein>
<dbReference type="Pfam" id="PF13378">
    <property type="entry name" value="MR_MLE_C"/>
    <property type="match status" value="1"/>
</dbReference>
<dbReference type="SFLD" id="SFLDS00001">
    <property type="entry name" value="Enolase"/>
    <property type="match status" value="1"/>
</dbReference>
<evidence type="ECO:0000256" key="7">
    <source>
        <dbReference type="RuleBase" id="RU366006"/>
    </source>
</evidence>
<feature type="active site" description="Proton acceptor; specific for (S)-substrate epimerization" evidence="5">
    <location>
        <position position="254"/>
    </location>
</feature>
<dbReference type="InterPro" id="IPR029017">
    <property type="entry name" value="Enolase-like_N"/>
</dbReference>
<dbReference type="EMBL" id="BKAU01000005">
    <property type="protein sequence ID" value="GEP98061.1"/>
    <property type="molecule type" value="Genomic_DNA"/>
</dbReference>
<gene>
    <name evidence="9" type="ORF">CCY01nite_43210</name>
</gene>
<keyword evidence="10" id="KW-1185">Reference proteome</keyword>
<dbReference type="Gene3D" id="3.20.20.120">
    <property type="entry name" value="Enolase-like C-terminal domain"/>
    <property type="match status" value="1"/>
</dbReference>
<dbReference type="SUPFAM" id="SSF54826">
    <property type="entry name" value="Enolase N-terminal domain-like"/>
    <property type="match status" value="1"/>
</dbReference>
<evidence type="ECO:0000313" key="10">
    <source>
        <dbReference type="Proteomes" id="UP000321436"/>
    </source>
</evidence>
<evidence type="ECO:0000256" key="2">
    <source>
        <dbReference type="ARBA" id="ARBA00022723"/>
    </source>
</evidence>
<keyword evidence="2 6" id="KW-0479">Metal-binding</keyword>
<feature type="active site" description="Proton acceptor; specific for (R)-substrate epimerization" evidence="5">
    <location>
        <position position="156"/>
    </location>
</feature>
<sequence>MKLSFEKFELKKKYPFTISGHTMLSQTVIYVTLEHEGYTGTGEASPGYYFNETVDDVAGFYTSLVADFARFNDMSNRQAIMDFVERKRPGLTAAKGGIDIALNDLYGKMTGQPCYKLFGANPATMPVTSFTIGMDEPDMIRKKVREATDFKLLKIKLGGDNDRGIIEVIRSESNQPLTVDANQGWTDRQEALDMIHWLKEKGTVFIEQPMPADRWDDNAWITEHSPLPVVADEAVQRLADVEKAKGVYHGINIKMSKCTGMLEGYKIWQKARSLGLKVMIGCMGESSVAILGAAAIAPLCDWVDLDSSWLMANNPYHDPVLKEGKIILSDEPGLGLRKR</sequence>
<dbReference type="CDD" id="cd03319">
    <property type="entry name" value="L-Ala-DL-Glu_epimerase"/>
    <property type="match status" value="1"/>
</dbReference>
<dbReference type="SFLD" id="SFLDG00180">
    <property type="entry name" value="muconate_cycloisomerase"/>
    <property type="match status" value="1"/>
</dbReference>
<dbReference type="InterPro" id="IPR034603">
    <property type="entry name" value="Dipeptide_epimerase"/>
</dbReference>
<dbReference type="InterPro" id="IPR013341">
    <property type="entry name" value="Mandelate_racemase_N_dom"/>
</dbReference>
<keyword evidence="4 7" id="KW-0413">Isomerase</keyword>
<dbReference type="InterPro" id="IPR036849">
    <property type="entry name" value="Enolase-like_C_sf"/>
</dbReference>
<dbReference type="InterPro" id="IPR029065">
    <property type="entry name" value="Enolase_C-like"/>
</dbReference>
<comment type="caution">
    <text evidence="9">The sequence shown here is derived from an EMBL/GenBank/DDBJ whole genome shotgun (WGS) entry which is preliminary data.</text>
</comment>
<dbReference type="GO" id="GO:0000287">
    <property type="term" value="F:magnesium ion binding"/>
    <property type="evidence" value="ECO:0007669"/>
    <property type="project" value="UniProtKB-ARBA"/>
</dbReference>
<dbReference type="RefSeq" id="WP_146866234.1">
    <property type="nucleotide sequence ID" value="NZ_BKAU01000005.1"/>
</dbReference>
<feature type="binding site" evidence="6">
    <location>
        <position position="232"/>
    </location>
    <ligand>
        <name>Mg(2+)</name>
        <dbReference type="ChEBI" id="CHEBI:18420"/>
    </ligand>
</feature>
<name>A0A512RQS2_9BACT</name>
<evidence type="ECO:0000256" key="6">
    <source>
        <dbReference type="PIRSR" id="PIRSR634603-3"/>
    </source>
</evidence>
<dbReference type="PANTHER" id="PTHR48080">
    <property type="entry name" value="D-GALACTONATE DEHYDRATASE-RELATED"/>
    <property type="match status" value="1"/>
</dbReference>
<feature type="binding site" evidence="6">
    <location>
        <position position="207"/>
    </location>
    <ligand>
        <name>Mg(2+)</name>
        <dbReference type="ChEBI" id="CHEBI:18420"/>
    </ligand>
</feature>
<keyword evidence="3 6" id="KW-0460">Magnesium</keyword>
<dbReference type="Proteomes" id="UP000321436">
    <property type="component" value="Unassembled WGS sequence"/>
</dbReference>
<comment type="cofactor">
    <cofactor evidence="6 7">
        <name>Mg(2+)</name>
        <dbReference type="ChEBI" id="CHEBI:18420"/>
    </cofactor>
    <text evidence="6 7">Binds 1 Mg(2+) ion per subunit.</text>
</comment>
<dbReference type="PANTHER" id="PTHR48080:SF3">
    <property type="entry name" value="ENOLASE SUPERFAMILY MEMBER DDB_G0284701"/>
    <property type="match status" value="1"/>
</dbReference>
<feature type="domain" description="Mandelate racemase/muconate lactonizing enzyme C-terminal" evidence="8">
    <location>
        <begin position="137"/>
        <end position="228"/>
    </location>
</feature>
<evidence type="ECO:0000256" key="1">
    <source>
        <dbReference type="ARBA" id="ARBA00008031"/>
    </source>
</evidence>
<dbReference type="SMART" id="SM00922">
    <property type="entry name" value="MR_MLE"/>
    <property type="match status" value="1"/>
</dbReference>
<evidence type="ECO:0000313" key="9">
    <source>
        <dbReference type="EMBL" id="GEP98061.1"/>
    </source>
</evidence>
<dbReference type="GO" id="GO:0016855">
    <property type="term" value="F:racemase and epimerase activity, acting on amino acids and derivatives"/>
    <property type="evidence" value="ECO:0007669"/>
    <property type="project" value="UniProtKB-UniRule"/>
</dbReference>
<dbReference type="AlphaFoldDB" id="A0A512RQS2"/>
<dbReference type="Pfam" id="PF02746">
    <property type="entry name" value="MR_MLE_N"/>
    <property type="match status" value="1"/>
</dbReference>
<accession>A0A512RQS2</accession>
<evidence type="ECO:0000256" key="3">
    <source>
        <dbReference type="ARBA" id="ARBA00022842"/>
    </source>
</evidence>
<dbReference type="InterPro" id="IPR013342">
    <property type="entry name" value="Mandelate_racemase_C"/>
</dbReference>